<evidence type="ECO:0008006" key="4">
    <source>
        <dbReference type="Google" id="ProtNLM"/>
    </source>
</evidence>
<feature type="compositionally biased region" description="Basic residues" evidence="1">
    <location>
        <begin position="60"/>
        <end position="70"/>
    </location>
</feature>
<dbReference type="Proteomes" id="UP000479190">
    <property type="component" value="Unassembled WGS sequence"/>
</dbReference>
<sequence>MEQGEASNANKPTLRPNTVKARKAVLKAGVRRGVKNAHRSTTSATHPSMQNASENSANKINRKSRRGKKSPRQDSGRITVIADVHAPIDVERTSDEMNRSKVSDRSDSYEIGANFFAGQVGTSTPRNNDDPNENNFETQVRDILFELRERGNNTARVVREHGKQLSSLSTEMGKARGVYFRDLDLHEHTSARSVQNEKDIVFLFSQNLADLKVNVDSVDKKANGVENVLKSHGKRMDELAEDQITMQQRIDSNHEELSRRINARGSCIGSSLHHFKCEMPTFRSSAIDRPLIFIRDLLDYMQFIHVTSQDFKMVIKQSLKGSARDWWEYVQEEINTPAAFRTAFTKKFGHERTSRKFATSLNLGTTIRATVRVGPNTCCDCTIPRNF</sequence>
<gene>
    <name evidence="2" type="ORF">TBRA_LOCUS14559</name>
</gene>
<name>A0A6H5J661_9HYME</name>
<dbReference type="AlphaFoldDB" id="A0A6H5J661"/>
<protein>
    <recommendedName>
        <fullName evidence="4">Retrotransposon gag domain-containing protein</fullName>
    </recommendedName>
</protein>
<feature type="compositionally biased region" description="Polar residues" evidence="1">
    <location>
        <begin position="39"/>
        <end position="59"/>
    </location>
</feature>
<feature type="compositionally biased region" description="Polar residues" evidence="1">
    <location>
        <begin position="1"/>
        <end position="11"/>
    </location>
</feature>
<reference evidence="2 3" key="1">
    <citation type="submission" date="2020-02" db="EMBL/GenBank/DDBJ databases">
        <authorList>
            <person name="Ferguson B K."/>
        </authorList>
    </citation>
    <scope>NUCLEOTIDE SEQUENCE [LARGE SCALE GENOMIC DNA]</scope>
</reference>
<accession>A0A6H5J661</accession>
<evidence type="ECO:0000313" key="2">
    <source>
        <dbReference type="EMBL" id="CAB0042971.1"/>
    </source>
</evidence>
<proteinExistence type="predicted"/>
<feature type="compositionally biased region" description="Basic residues" evidence="1">
    <location>
        <begin position="20"/>
        <end position="38"/>
    </location>
</feature>
<evidence type="ECO:0000256" key="1">
    <source>
        <dbReference type="SAM" id="MobiDB-lite"/>
    </source>
</evidence>
<feature type="region of interest" description="Disordered" evidence="1">
    <location>
        <begin position="1"/>
        <end position="79"/>
    </location>
</feature>
<evidence type="ECO:0000313" key="3">
    <source>
        <dbReference type="Proteomes" id="UP000479190"/>
    </source>
</evidence>
<keyword evidence="3" id="KW-1185">Reference proteome</keyword>
<dbReference type="EMBL" id="CADCXV010001250">
    <property type="protein sequence ID" value="CAB0042971.1"/>
    <property type="molecule type" value="Genomic_DNA"/>
</dbReference>
<organism evidence="2 3">
    <name type="scientific">Trichogramma brassicae</name>
    <dbReference type="NCBI Taxonomy" id="86971"/>
    <lineage>
        <taxon>Eukaryota</taxon>
        <taxon>Metazoa</taxon>
        <taxon>Ecdysozoa</taxon>
        <taxon>Arthropoda</taxon>
        <taxon>Hexapoda</taxon>
        <taxon>Insecta</taxon>
        <taxon>Pterygota</taxon>
        <taxon>Neoptera</taxon>
        <taxon>Endopterygota</taxon>
        <taxon>Hymenoptera</taxon>
        <taxon>Apocrita</taxon>
        <taxon>Proctotrupomorpha</taxon>
        <taxon>Chalcidoidea</taxon>
        <taxon>Trichogrammatidae</taxon>
        <taxon>Trichogramma</taxon>
    </lineage>
</organism>